<name>A0AAN8P5W1_POLSC</name>
<comment type="caution">
    <text evidence="2">The sequence shown here is derived from an EMBL/GenBank/DDBJ whole genome shotgun (WGS) entry which is preliminary data.</text>
</comment>
<feature type="compositionally biased region" description="Low complexity" evidence="1">
    <location>
        <begin position="1"/>
        <end position="17"/>
    </location>
</feature>
<sequence>MAFAETSTHNNSTRTTSLRVERPKPSGLRCFERRTSKSEEEEQGNGKEYERKGTRGGTGR</sequence>
<gene>
    <name evidence="2" type="ORF">RUM43_011798</name>
</gene>
<protein>
    <submittedName>
        <fullName evidence="2">Uncharacterized protein</fullName>
    </submittedName>
</protein>
<feature type="region of interest" description="Disordered" evidence="1">
    <location>
        <begin position="1"/>
        <end position="60"/>
    </location>
</feature>
<dbReference type="EMBL" id="JAWJWE010000005">
    <property type="protein sequence ID" value="KAK6634397.1"/>
    <property type="molecule type" value="Genomic_DNA"/>
</dbReference>
<proteinExistence type="predicted"/>
<dbReference type="AlphaFoldDB" id="A0AAN8P5W1"/>
<reference evidence="2 3" key="1">
    <citation type="submission" date="2023-10" db="EMBL/GenBank/DDBJ databases">
        <title>Genomes of two closely related lineages of the louse Polyplax serrata with different host specificities.</title>
        <authorList>
            <person name="Martinu J."/>
            <person name="Tarabai H."/>
            <person name="Stefka J."/>
            <person name="Hypsa V."/>
        </authorList>
    </citation>
    <scope>NUCLEOTIDE SEQUENCE [LARGE SCALE GENOMIC DNA]</scope>
    <source>
        <strain evidence="2">HR10_N</strain>
    </source>
</reference>
<accession>A0AAN8P5W1</accession>
<dbReference type="Proteomes" id="UP001372834">
    <property type="component" value="Unassembled WGS sequence"/>
</dbReference>
<evidence type="ECO:0000313" key="3">
    <source>
        <dbReference type="Proteomes" id="UP001372834"/>
    </source>
</evidence>
<organism evidence="2 3">
    <name type="scientific">Polyplax serrata</name>
    <name type="common">Common mouse louse</name>
    <dbReference type="NCBI Taxonomy" id="468196"/>
    <lineage>
        <taxon>Eukaryota</taxon>
        <taxon>Metazoa</taxon>
        <taxon>Ecdysozoa</taxon>
        <taxon>Arthropoda</taxon>
        <taxon>Hexapoda</taxon>
        <taxon>Insecta</taxon>
        <taxon>Pterygota</taxon>
        <taxon>Neoptera</taxon>
        <taxon>Paraneoptera</taxon>
        <taxon>Psocodea</taxon>
        <taxon>Troctomorpha</taxon>
        <taxon>Phthiraptera</taxon>
        <taxon>Anoplura</taxon>
        <taxon>Polyplacidae</taxon>
        <taxon>Polyplax</taxon>
    </lineage>
</organism>
<evidence type="ECO:0000256" key="1">
    <source>
        <dbReference type="SAM" id="MobiDB-lite"/>
    </source>
</evidence>
<evidence type="ECO:0000313" key="2">
    <source>
        <dbReference type="EMBL" id="KAK6634397.1"/>
    </source>
</evidence>
<feature type="compositionally biased region" description="Basic and acidic residues" evidence="1">
    <location>
        <begin position="19"/>
        <end position="53"/>
    </location>
</feature>